<evidence type="ECO:0000313" key="2">
    <source>
        <dbReference type="EMBL" id="OUS49111.1"/>
    </source>
</evidence>
<feature type="region of interest" description="Disordered" evidence="1">
    <location>
        <begin position="1"/>
        <end position="43"/>
    </location>
</feature>
<reference evidence="2" key="1">
    <citation type="submission" date="2017-04" db="EMBL/GenBank/DDBJ databases">
        <title>Population genomics of picophytoplankton unveils novel chromosome hypervariability.</title>
        <authorList>
            <consortium name="DOE Joint Genome Institute"/>
            <person name="Blanc-Mathieu R."/>
            <person name="Krasovec M."/>
            <person name="Hebrard M."/>
            <person name="Yau S."/>
            <person name="Desgranges E."/>
            <person name="Martin J."/>
            <person name="Schackwitz W."/>
            <person name="Kuo A."/>
            <person name="Salin G."/>
            <person name="Donnadieu C."/>
            <person name="Desdevises Y."/>
            <person name="Sanchez-Ferandin S."/>
            <person name="Moreau H."/>
            <person name="Rivals E."/>
            <person name="Grigoriev I.V."/>
            <person name="Grimsley N."/>
            <person name="Eyre-Walker A."/>
            <person name="Piganeau G."/>
        </authorList>
    </citation>
    <scope>NUCLEOTIDE SEQUENCE [LARGE SCALE GENOMIC DNA]</scope>
    <source>
        <strain evidence="2">RCC 1115</strain>
    </source>
</reference>
<feature type="compositionally biased region" description="Basic residues" evidence="1">
    <location>
        <begin position="10"/>
        <end position="20"/>
    </location>
</feature>
<dbReference type="AlphaFoldDB" id="A0A1Y5IHS8"/>
<dbReference type="CDD" id="cd02947">
    <property type="entry name" value="TRX_family"/>
    <property type="match status" value="1"/>
</dbReference>
<dbReference type="Proteomes" id="UP000195557">
    <property type="component" value="Unassembled WGS sequence"/>
</dbReference>
<dbReference type="EMBL" id="KZ155771">
    <property type="protein sequence ID" value="OUS49111.1"/>
    <property type="molecule type" value="Genomic_DNA"/>
</dbReference>
<gene>
    <name evidence="2" type="ORF">BE221DRAFT_165072</name>
</gene>
<dbReference type="PROSITE" id="PS00194">
    <property type="entry name" value="THIOREDOXIN_1"/>
    <property type="match status" value="1"/>
</dbReference>
<protein>
    <recommendedName>
        <fullName evidence="3">Thioredoxin-like fold</fullName>
    </recommendedName>
</protein>
<dbReference type="InterPro" id="IPR017937">
    <property type="entry name" value="Thioredoxin_CS"/>
</dbReference>
<evidence type="ECO:0008006" key="3">
    <source>
        <dbReference type="Google" id="ProtNLM"/>
    </source>
</evidence>
<accession>A0A1Y5IHS8</accession>
<name>A0A1Y5IHS8_OSTTA</name>
<organism evidence="2">
    <name type="scientific">Ostreococcus tauri</name>
    <name type="common">Marine green alga</name>
    <dbReference type="NCBI Taxonomy" id="70448"/>
    <lineage>
        <taxon>Eukaryota</taxon>
        <taxon>Viridiplantae</taxon>
        <taxon>Chlorophyta</taxon>
        <taxon>Mamiellophyceae</taxon>
        <taxon>Mamiellales</taxon>
        <taxon>Bathycoccaceae</taxon>
        <taxon>Ostreococcus</taxon>
    </lineage>
</organism>
<dbReference type="SUPFAM" id="SSF52833">
    <property type="entry name" value="Thioredoxin-like"/>
    <property type="match status" value="1"/>
</dbReference>
<sequence>MGDADDLSRRAPRSGARHPSRSSTRSPVDASPAPEASLEPTPWTSHPVYELRMMLLIGMKMSFTKKPTNPMITNPVAVRRAIIQNSRASGLVHRFTSLALSLANSLTGLATISATSMRASTRGERRSRISKGDVTFGDRRRLSRRRLSVRGIRSHPRVASMEASTCSRCAGAGSIAASEGFSACEACRGTGKRAGDACGASCGHDHEASHGDRATRRLTASSTARALLTLPVKDANDGAVHLDATKPLMIAYFSRDGCGACKLFAPTLERFRAANADVVDVVAIACDGENAYEDLREDKFYRCADASETFDRSRTLNPILRALGVNVLPTVCVVHRERMEVLTTWGRTVLTLNPGGARQRWLNGDSGVNPFAESFRGAQRMLSACAYAGT</sequence>
<dbReference type="InterPro" id="IPR036249">
    <property type="entry name" value="Thioredoxin-like_sf"/>
</dbReference>
<proteinExistence type="predicted"/>
<evidence type="ECO:0000256" key="1">
    <source>
        <dbReference type="SAM" id="MobiDB-lite"/>
    </source>
</evidence>
<dbReference type="Gene3D" id="3.40.30.10">
    <property type="entry name" value="Glutaredoxin"/>
    <property type="match status" value="1"/>
</dbReference>